<protein>
    <submittedName>
        <fullName evidence="1">Uncharacterized protein</fullName>
    </submittedName>
</protein>
<dbReference type="Proteomes" id="UP000271031">
    <property type="component" value="Unassembled WGS sequence"/>
</dbReference>
<evidence type="ECO:0000313" key="1">
    <source>
        <dbReference type="EMBL" id="RNB92251.1"/>
    </source>
</evidence>
<dbReference type="AlphaFoldDB" id="A0A3M8DYE7"/>
<dbReference type="EMBL" id="RHHQ01000003">
    <property type="protein sequence ID" value="RNB92251.1"/>
    <property type="molecule type" value="Genomic_DNA"/>
</dbReference>
<sequence length="66" mass="7471">MLVQMTGVDEAPFCGMEHLLFPYLIFTQETIPMPPNHASYDAAQGLFTFRLAGRAARLLPFLKKEK</sequence>
<keyword evidence="2" id="KW-1185">Reference proteome</keyword>
<reference evidence="1 2" key="1">
    <citation type="submission" date="2018-10" db="EMBL/GenBank/DDBJ databases">
        <title>Phylogenomics of Brevibacillus.</title>
        <authorList>
            <person name="Dunlap C."/>
        </authorList>
    </citation>
    <scope>NUCLEOTIDE SEQUENCE [LARGE SCALE GENOMIC DNA]</scope>
    <source>
        <strain evidence="1 2">JCM 15716</strain>
    </source>
</reference>
<organism evidence="1 2">
    <name type="scientific">Brevibacillus fluminis</name>
    <dbReference type="NCBI Taxonomy" id="511487"/>
    <lineage>
        <taxon>Bacteria</taxon>
        <taxon>Bacillati</taxon>
        <taxon>Bacillota</taxon>
        <taxon>Bacilli</taxon>
        <taxon>Bacillales</taxon>
        <taxon>Paenibacillaceae</taxon>
        <taxon>Brevibacillus</taxon>
    </lineage>
</organism>
<name>A0A3M8DYE7_9BACL</name>
<proteinExistence type="predicted"/>
<accession>A0A3M8DYE7</accession>
<gene>
    <name evidence="1" type="ORF">EDM56_00680</name>
</gene>
<evidence type="ECO:0000313" key="2">
    <source>
        <dbReference type="Proteomes" id="UP000271031"/>
    </source>
</evidence>
<comment type="caution">
    <text evidence="1">The sequence shown here is derived from an EMBL/GenBank/DDBJ whole genome shotgun (WGS) entry which is preliminary data.</text>
</comment>